<evidence type="ECO:0000256" key="1">
    <source>
        <dbReference type="ARBA" id="ARBA00022801"/>
    </source>
</evidence>
<comment type="caution">
    <text evidence="3">The sequence shown here is derived from an EMBL/GenBank/DDBJ whole genome shotgun (WGS) entry which is preliminary data.</text>
</comment>
<protein>
    <submittedName>
        <fullName evidence="3">Esterase</fullName>
    </submittedName>
</protein>
<dbReference type="Gene3D" id="3.40.50.1820">
    <property type="entry name" value="alpha/beta hydrolase"/>
    <property type="match status" value="1"/>
</dbReference>
<dbReference type="GeneID" id="97239679"/>
<evidence type="ECO:0000259" key="2">
    <source>
        <dbReference type="Pfam" id="PF20434"/>
    </source>
</evidence>
<dbReference type="OrthoDB" id="9771666at2"/>
<dbReference type="AlphaFoldDB" id="A0A162KVW0"/>
<evidence type="ECO:0000313" key="4">
    <source>
        <dbReference type="Proteomes" id="UP000075787"/>
    </source>
</evidence>
<dbReference type="InterPro" id="IPR050300">
    <property type="entry name" value="GDXG_lipolytic_enzyme"/>
</dbReference>
<dbReference type="Proteomes" id="UP000075787">
    <property type="component" value="Unassembled WGS sequence"/>
</dbReference>
<organism evidence="3 4">
    <name type="scientific">Tistrella mobilis</name>
    <dbReference type="NCBI Taxonomy" id="171437"/>
    <lineage>
        <taxon>Bacteria</taxon>
        <taxon>Pseudomonadati</taxon>
        <taxon>Pseudomonadota</taxon>
        <taxon>Alphaproteobacteria</taxon>
        <taxon>Geminicoccales</taxon>
        <taxon>Geminicoccaceae</taxon>
        <taxon>Tistrella</taxon>
    </lineage>
</organism>
<feature type="domain" description="BD-FAE-like" evidence="2">
    <location>
        <begin position="66"/>
        <end position="166"/>
    </location>
</feature>
<sequence length="298" mass="32045">MTALPPTDRLWRGFDRAALDHQYDARGTVADYEVEARAYAEDSVAAMTTLDRRADLVFDPASGAALDLYPAAGPGPHPVFVWVHGGYWRALSKQENAFIAPALVAAGISVAVIDYTLAPAATLEEITRQTRAAVTWIHRHAAAHDIDADRIFVGGSSAGGHLTGMLLAADGWRAEAGLPQDVIKGAVSLSGLYDLEPVRLGRVNDWLGLDAPRARRLSPLHLLPTDPADGCPLIVSYGGSETAEFKRQTDDYLAAWTGHGHPGRFVAMEDCNHFDIARRLGTPGTPLAEAAIRLIRGR</sequence>
<dbReference type="InterPro" id="IPR029058">
    <property type="entry name" value="AB_hydrolase_fold"/>
</dbReference>
<gene>
    <name evidence="3" type="ORF">AUP44_00545</name>
</gene>
<dbReference type="InterPro" id="IPR049492">
    <property type="entry name" value="BD-FAE-like_dom"/>
</dbReference>
<dbReference type="Pfam" id="PF20434">
    <property type="entry name" value="BD-FAE"/>
    <property type="match status" value="1"/>
</dbReference>
<dbReference type="PANTHER" id="PTHR48081">
    <property type="entry name" value="AB HYDROLASE SUPERFAMILY PROTEIN C4A8.06C"/>
    <property type="match status" value="1"/>
</dbReference>
<dbReference type="EMBL" id="LPZR01000157">
    <property type="protein sequence ID" value="KYO52273.1"/>
    <property type="molecule type" value="Genomic_DNA"/>
</dbReference>
<name>A0A162KVW0_9PROT</name>
<dbReference type="PANTHER" id="PTHR48081:SF33">
    <property type="entry name" value="KYNURENINE FORMAMIDASE"/>
    <property type="match status" value="1"/>
</dbReference>
<dbReference type="RefSeq" id="WP_062764379.1">
    <property type="nucleotide sequence ID" value="NZ_CP121043.1"/>
</dbReference>
<proteinExistence type="predicted"/>
<dbReference type="SUPFAM" id="SSF53474">
    <property type="entry name" value="alpha/beta-Hydrolases"/>
    <property type="match status" value="1"/>
</dbReference>
<reference evidence="3 4" key="1">
    <citation type="submission" date="2015-12" db="EMBL/GenBank/DDBJ databases">
        <title>Genome sequence of Tistrella mobilis MCCC 1A02139.</title>
        <authorList>
            <person name="Lu L."/>
            <person name="Lai Q."/>
            <person name="Shao Z."/>
            <person name="Qian P."/>
        </authorList>
    </citation>
    <scope>NUCLEOTIDE SEQUENCE [LARGE SCALE GENOMIC DNA]</scope>
    <source>
        <strain evidence="3 4">MCCC 1A02139</strain>
    </source>
</reference>
<evidence type="ECO:0000313" key="3">
    <source>
        <dbReference type="EMBL" id="KYO52273.1"/>
    </source>
</evidence>
<dbReference type="GO" id="GO:0016787">
    <property type="term" value="F:hydrolase activity"/>
    <property type="evidence" value="ECO:0007669"/>
    <property type="project" value="UniProtKB-KW"/>
</dbReference>
<keyword evidence="1" id="KW-0378">Hydrolase</keyword>
<accession>A0A162KVW0</accession>